<evidence type="ECO:0000259" key="1">
    <source>
        <dbReference type="PROSITE" id="PS50191"/>
    </source>
</evidence>
<reference evidence="2" key="1">
    <citation type="journal article" date="2017" name="Genome Biol. Evol.">
        <title>Copy Number Variation and Expression Analysis Reveals a Nonorthologous Pinta Gene Family Member Involved in Butterfly Vision.</title>
        <authorList>
            <person name="Macias-Munoz A."/>
            <person name="McCulloch K.J."/>
            <person name="Briscoe A.D."/>
        </authorList>
    </citation>
    <scope>NUCLEOTIDE SEQUENCE</scope>
</reference>
<protein>
    <submittedName>
        <fullName evidence="2">CTD21</fullName>
    </submittedName>
</protein>
<dbReference type="Gene3D" id="3.40.525.10">
    <property type="entry name" value="CRAL-TRIO lipid binding domain"/>
    <property type="match status" value="1"/>
</dbReference>
<feature type="domain" description="CRAL-TRIO" evidence="1">
    <location>
        <begin position="95"/>
        <end position="258"/>
    </location>
</feature>
<name>A0A2H4RMS4_HELME</name>
<dbReference type="InterPro" id="IPR036273">
    <property type="entry name" value="CRAL/TRIO_N_dom_sf"/>
</dbReference>
<dbReference type="PANTHER" id="PTHR10174">
    <property type="entry name" value="ALPHA-TOCOPHEROL TRANSFER PROTEIN-RELATED"/>
    <property type="match status" value="1"/>
</dbReference>
<dbReference type="SUPFAM" id="SSF46938">
    <property type="entry name" value="CRAL/TRIO N-terminal domain"/>
    <property type="match status" value="1"/>
</dbReference>
<dbReference type="GO" id="GO:0016020">
    <property type="term" value="C:membrane"/>
    <property type="evidence" value="ECO:0007669"/>
    <property type="project" value="TreeGrafter"/>
</dbReference>
<evidence type="ECO:0000313" key="2">
    <source>
        <dbReference type="EMBL" id="ATY51928.1"/>
    </source>
</evidence>
<organism evidence="2">
    <name type="scientific">Heliconius melpomene</name>
    <name type="common">Postman butterfly</name>
    <dbReference type="NCBI Taxonomy" id="34740"/>
    <lineage>
        <taxon>Eukaryota</taxon>
        <taxon>Metazoa</taxon>
        <taxon>Ecdysozoa</taxon>
        <taxon>Arthropoda</taxon>
        <taxon>Hexapoda</taxon>
        <taxon>Insecta</taxon>
        <taxon>Pterygota</taxon>
        <taxon>Neoptera</taxon>
        <taxon>Endopterygota</taxon>
        <taxon>Lepidoptera</taxon>
        <taxon>Glossata</taxon>
        <taxon>Ditrysia</taxon>
        <taxon>Papilionoidea</taxon>
        <taxon>Nymphalidae</taxon>
        <taxon>Heliconiinae</taxon>
        <taxon>Heliconiini</taxon>
        <taxon>Heliconius</taxon>
    </lineage>
</organism>
<dbReference type="PROSITE" id="PS50191">
    <property type="entry name" value="CRAL_TRIO"/>
    <property type="match status" value="1"/>
</dbReference>
<dbReference type="CDD" id="cd00170">
    <property type="entry name" value="SEC14"/>
    <property type="match status" value="1"/>
</dbReference>
<accession>A0A2H4RMS4</accession>
<dbReference type="PRINTS" id="PR00180">
    <property type="entry name" value="CRETINALDHBP"/>
</dbReference>
<dbReference type="Pfam" id="PF00650">
    <property type="entry name" value="CRAL_TRIO"/>
    <property type="match status" value="1"/>
</dbReference>
<dbReference type="GO" id="GO:1902936">
    <property type="term" value="F:phosphatidylinositol bisphosphate binding"/>
    <property type="evidence" value="ECO:0007669"/>
    <property type="project" value="TreeGrafter"/>
</dbReference>
<dbReference type="InterPro" id="IPR001251">
    <property type="entry name" value="CRAL-TRIO_dom"/>
</dbReference>
<proteinExistence type="evidence at transcript level"/>
<sequence>MHIKDQHPFYPTSDDERLQIRKELGFKESILQEDIDSIIEWFQKQPHLVDAPIGRDYIEKTLMASKGSLEKAKRKIDNFYKYRSLAPELVQDRTDDLNNPNYDPWTVYRQAAMLKLFNGKRISVFKLTEQNASKMFLEVILRNTIMLGDLRMKYDYMLGDIWIFDLQNASLSHLLRVNLLMFQKFVNILQDGIGIKVYEIHVINATSLGQSFINMLRQFVKPKIVEKIVTHKTTKELQEHIPKTYLPKDYGGDQPSLDEFKELYKREMKKDTTKNYLIGCCQQISDEKRRPGDVKEEYLVGSFKKLDFD</sequence>
<dbReference type="PANTHER" id="PTHR10174:SF222">
    <property type="entry name" value="GH10083P-RELATED"/>
    <property type="match status" value="1"/>
</dbReference>
<dbReference type="SUPFAM" id="SSF52087">
    <property type="entry name" value="CRAL/TRIO domain"/>
    <property type="match status" value="1"/>
</dbReference>
<dbReference type="AlphaFoldDB" id="A0A2H4RMS4"/>
<dbReference type="InterPro" id="IPR036865">
    <property type="entry name" value="CRAL-TRIO_dom_sf"/>
</dbReference>
<dbReference type="EMBL" id="MG434622">
    <property type="protein sequence ID" value="ATY51928.1"/>
    <property type="molecule type" value="mRNA"/>
</dbReference>
<dbReference type="SMART" id="SM00516">
    <property type="entry name" value="SEC14"/>
    <property type="match status" value="1"/>
</dbReference>